<name>A0A968KS82_9SPIO</name>
<gene>
    <name evidence="1" type="ORF">HCT14_08500</name>
</gene>
<reference evidence="1 2" key="1">
    <citation type="submission" date="2020-03" db="EMBL/GenBank/DDBJ databases">
        <title>Spirochaetal bacteria isolated from arthropods constitute a novel genus Entomospira genus novum within the order Spirochaetales.</title>
        <authorList>
            <person name="Grana-Miraglia L."/>
            <person name="Sikutova S."/>
            <person name="Fingerle V."/>
            <person name="Sing A."/>
            <person name="Castillo-Ramirez S."/>
            <person name="Margos G."/>
            <person name="Rudolf I."/>
        </authorList>
    </citation>
    <scope>NUCLEOTIDE SEQUENCE [LARGE SCALE GENOMIC DNA]</scope>
    <source>
        <strain evidence="1 2">BR193</strain>
    </source>
</reference>
<evidence type="ECO:0000313" key="1">
    <source>
        <dbReference type="EMBL" id="NIZ41548.1"/>
    </source>
</evidence>
<keyword evidence="2" id="KW-1185">Reference proteome</keyword>
<proteinExistence type="predicted"/>
<dbReference type="EMBL" id="JAATLJ010000004">
    <property type="protein sequence ID" value="NIZ41548.1"/>
    <property type="molecule type" value="Genomic_DNA"/>
</dbReference>
<dbReference type="AlphaFoldDB" id="A0A968KS82"/>
<protein>
    <submittedName>
        <fullName evidence="1">Uncharacterized protein</fullName>
    </submittedName>
</protein>
<dbReference type="RefSeq" id="WP_167701170.1">
    <property type="nucleotide sequence ID" value="NZ_CP118177.1"/>
</dbReference>
<accession>A0A968KS82</accession>
<dbReference type="Proteomes" id="UP000711995">
    <property type="component" value="Unassembled WGS sequence"/>
</dbReference>
<evidence type="ECO:0000313" key="2">
    <source>
        <dbReference type="Proteomes" id="UP000711995"/>
    </source>
</evidence>
<sequence length="51" mass="5765">MTLPARPNRPVVQAIDQGDQVIISKQEFVHLTQYIILLEAYADALEIALEE</sequence>
<comment type="caution">
    <text evidence="1">The sequence shown here is derived from an EMBL/GenBank/DDBJ whole genome shotgun (WGS) entry which is preliminary data.</text>
</comment>
<organism evidence="1 2">
    <name type="scientific">Entomospira entomophila</name>
    <dbReference type="NCBI Taxonomy" id="2719988"/>
    <lineage>
        <taxon>Bacteria</taxon>
        <taxon>Pseudomonadati</taxon>
        <taxon>Spirochaetota</taxon>
        <taxon>Spirochaetia</taxon>
        <taxon>Spirochaetales</taxon>
        <taxon>Spirochaetaceae</taxon>
        <taxon>Entomospira</taxon>
    </lineage>
</organism>